<evidence type="ECO:0000313" key="2">
    <source>
        <dbReference type="Proteomes" id="UP001596250"/>
    </source>
</evidence>
<keyword evidence="2" id="KW-1185">Reference proteome</keyword>
<name>A0ABW1IN19_9BACL</name>
<dbReference type="Proteomes" id="UP001596250">
    <property type="component" value="Unassembled WGS sequence"/>
</dbReference>
<protein>
    <submittedName>
        <fullName evidence="1">Uncharacterized protein</fullName>
    </submittedName>
</protein>
<accession>A0ABW1IN19</accession>
<dbReference type="RefSeq" id="WP_379893774.1">
    <property type="nucleotide sequence ID" value="NZ_CBCSCT010000115.1"/>
</dbReference>
<gene>
    <name evidence="1" type="ORF">ACFPXP_08365</name>
</gene>
<reference evidence="2" key="1">
    <citation type="journal article" date="2019" name="Int. J. Syst. Evol. Microbiol.">
        <title>The Global Catalogue of Microorganisms (GCM) 10K type strain sequencing project: providing services to taxonomists for standard genome sequencing and annotation.</title>
        <authorList>
            <consortium name="The Broad Institute Genomics Platform"/>
            <consortium name="The Broad Institute Genome Sequencing Center for Infectious Disease"/>
            <person name="Wu L."/>
            <person name="Ma J."/>
        </authorList>
    </citation>
    <scope>NUCLEOTIDE SEQUENCE [LARGE SCALE GENOMIC DNA]</scope>
    <source>
        <strain evidence="2">CCM 8749</strain>
    </source>
</reference>
<evidence type="ECO:0000313" key="1">
    <source>
        <dbReference type="EMBL" id="MFC5986442.1"/>
    </source>
</evidence>
<comment type="caution">
    <text evidence="1">The sequence shown here is derived from an EMBL/GenBank/DDBJ whole genome shotgun (WGS) entry which is preliminary data.</text>
</comment>
<dbReference type="EMBL" id="JBHSQV010000097">
    <property type="protein sequence ID" value="MFC5986442.1"/>
    <property type="molecule type" value="Genomic_DNA"/>
</dbReference>
<proteinExistence type="predicted"/>
<sequence>MNAQMLDQLQVETCFMLNIEITFPGVREWFNLAGHTMDDAALFRALFMPNKLPTEIQIPFAQLVFFRHEDIFFQMHRNYPPDNPLHQLLIRLHNVRTLRGDDEALIDLWEALKWDRDSAEPKYKDIHHYFS</sequence>
<organism evidence="1 2">
    <name type="scientific">Marinicrinis lubricantis</name>
    <dbReference type="NCBI Taxonomy" id="2086470"/>
    <lineage>
        <taxon>Bacteria</taxon>
        <taxon>Bacillati</taxon>
        <taxon>Bacillota</taxon>
        <taxon>Bacilli</taxon>
        <taxon>Bacillales</taxon>
        <taxon>Paenibacillaceae</taxon>
    </lineage>
</organism>